<proteinExistence type="predicted"/>
<accession>A0A4V5MZV5</accession>
<dbReference type="InterPro" id="IPR020602">
    <property type="entry name" value="GTP_CycHdrlase_I_dom"/>
</dbReference>
<dbReference type="GO" id="GO:0006730">
    <property type="term" value="P:one-carbon metabolic process"/>
    <property type="evidence" value="ECO:0007669"/>
    <property type="project" value="UniProtKB-KW"/>
</dbReference>
<dbReference type="PANTHER" id="PTHR11109">
    <property type="entry name" value="GTP CYCLOHYDROLASE I"/>
    <property type="match status" value="1"/>
</dbReference>
<evidence type="ECO:0000256" key="6">
    <source>
        <dbReference type="ARBA" id="ARBA00022801"/>
    </source>
</evidence>
<dbReference type="FunFam" id="3.30.1130.10:FF:000001">
    <property type="entry name" value="GTP cyclohydrolase 1"/>
    <property type="match status" value="1"/>
</dbReference>
<comment type="catalytic activity">
    <reaction evidence="1">
        <text>GTP + H2O = 7,8-dihydroneopterin 3'-triphosphate + formate + H(+)</text>
        <dbReference type="Rhea" id="RHEA:17473"/>
        <dbReference type="ChEBI" id="CHEBI:15377"/>
        <dbReference type="ChEBI" id="CHEBI:15378"/>
        <dbReference type="ChEBI" id="CHEBI:15740"/>
        <dbReference type="ChEBI" id="CHEBI:37565"/>
        <dbReference type="ChEBI" id="CHEBI:58462"/>
        <dbReference type="EC" id="3.5.4.16"/>
    </reaction>
</comment>
<dbReference type="InterPro" id="IPR001474">
    <property type="entry name" value="GTP_CycHdrlase_I"/>
</dbReference>
<protein>
    <recommendedName>
        <fullName evidence="4">GTP cyclohydrolase 1</fullName>
        <ecNumber evidence="3">3.5.4.16</ecNumber>
    </recommendedName>
    <alternativeName>
        <fullName evidence="7">GTP cyclohydrolase I</fullName>
    </alternativeName>
</protein>
<dbReference type="SUPFAM" id="SSF55620">
    <property type="entry name" value="Tetrahydrobiopterin biosynthesis enzymes-like"/>
    <property type="match status" value="1"/>
</dbReference>
<evidence type="ECO:0000313" key="10">
    <source>
        <dbReference type="Proteomes" id="UP000305778"/>
    </source>
</evidence>
<evidence type="ECO:0000259" key="8">
    <source>
        <dbReference type="Pfam" id="PF01227"/>
    </source>
</evidence>
<keyword evidence="5" id="KW-0554">One-carbon metabolism</keyword>
<dbReference type="Gene3D" id="3.30.1130.10">
    <property type="match status" value="1"/>
</dbReference>
<feature type="domain" description="GTP cyclohydrolase I" evidence="8">
    <location>
        <begin position="2"/>
        <end position="173"/>
    </location>
</feature>
<dbReference type="Gene3D" id="1.10.286.10">
    <property type="match status" value="1"/>
</dbReference>
<evidence type="ECO:0000256" key="1">
    <source>
        <dbReference type="ARBA" id="ARBA00001052"/>
    </source>
</evidence>
<name>A0A4V5MZV5_9ACTN</name>
<evidence type="ECO:0000256" key="5">
    <source>
        <dbReference type="ARBA" id="ARBA00022563"/>
    </source>
</evidence>
<evidence type="ECO:0000256" key="3">
    <source>
        <dbReference type="ARBA" id="ARBA00012715"/>
    </source>
</evidence>
<organism evidence="9 10">
    <name type="scientific">Actinacidiphila oryziradicis</name>
    <dbReference type="NCBI Taxonomy" id="2571141"/>
    <lineage>
        <taxon>Bacteria</taxon>
        <taxon>Bacillati</taxon>
        <taxon>Actinomycetota</taxon>
        <taxon>Actinomycetes</taxon>
        <taxon>Kitasatosporales</taxon>
        <taxon>Streptomycetaceae</taxon>
        <taxon>Actinacidiphila</taxon>
    </lineage>
</organism>
<keyword evidence="10" id="KW-1185">Reference proteome</keyword>
<dbReference type="Proteomes" id="UP000305778">
    <property type="component" value="Unassembled WGS sequence"/>
</dbReference>
<dbReference type="EMBL" id="SUMC01000021">
    <property type="protein sequence ID" value="TKA09589.1"/>
    <property type="molecule type" value="Genomic_DNA"/>
</dbReference>
<dbReference type="NCBIfam" id="NF006826">
    <property type="entry name" value="PRK09347.1-3"/>
    <property type="match status" value="1"/>
</dbReference>
<sequence length="183" mass="20026">MLACLGIACEDEHTIRTPERFVRAMAEMTAGRHRDPHRFLDVTFPAEPTDPGMIVVTGVRFVSLCQHHLLPWAGTASVAYIPAPGARIVGLSKLARLVKEFAARPQIQERLGQQIVHAIDTKLSTIGAACVIRASHSCMNLRGAHAQGAHMVTTHVLGAFHDDPTVRAEFLSLTPTTQLDHNW</sequence>
<dbReference type="AlphaFoldDB" id="A0A4V5MZV5"/>
<gene>
    <name evidence="9" type="ORF">FCI23_21805</name>
</gene>
<dbReference type="InterPro" id="IPR043134">
    <property type="entry name" value="GTP-CH-I_N"/>
</dbReference>
<keyword evidence="6 9" id="KW-0378">Hydrolase</keyword>
<dbReference type="InterPro" id="IPR043133">
    <property type="entry name" value="GTP-CH-I_C/QueF"/>
</dbReference>
<dbReference type="NCBIfam" id="NF006825">
    <property type="entry name" value="PRK09347.1-2"/>
    <property type="match status" value="1"/>
</dbReference>
<dbReference type="GO" id="GO:0046654">
    <property type="term" value="P:tetrahydrofolate biosynthetic process"/>
    <property type="evidence" value="ECO:0007669"/>
    <property type="project" value="InterPro"/>
</dbReference>
<evidence type="ECO:0000256" key="2">
    <source>
        <dbReference type="ARBA" id="ARBA00005080"/>
    </source>
</evidence>
<dbReference type="GO" id="GO:0003934">
    <property type="term" value="F:GTP cyclohydrolase I activity"/>
    <property type="evidence" value="ECO:0007669"/>
    <property type="project" value="UniProtKB-EC"/>
</dbReference>
<evidence type="ECO:0000313" key="9">
    <source>
        <dbReference type="EMBL" id="TKA09589.1"/>
    </source>
</evidence>
<evidence type="ECO:0000256" key="7">
    <source>
        <dbReference type="ARBA" id="ARBA00030854"/>
    </source>
</evidence>
<dbReference type="GO" id="GO:0006729">
    <property type="term" value="P:tetrahydrobiopterin biosynthetic process"/>
    <property type="evidence" value="ECO:0007669"/>
    <property type="project" value="TreeGrafter"/>
</dbReference>
<dbReference type="OrthoDB" id="3528008at2"/>
<dbReference type="GO" id="GO:0008270">
    <property type="term" value="F:zinc ion binding"/>
    <property type="evidence" value="ECO:0007669"/>
    <property type="project" value="TreeGrafter"/>
</dbReference>
<dbReference type="GO" id="GO:0005525">
    <property type="term" value="F:GTP binding"/>
    <property type="evidence" value="ECO:0007669"/>
    <property type="project" value="TreeGrafter"/>
</dbReference>
<dbReference type="UniPathway" id="UPA00848">
    <property type="reaction ID" value="UER00151"/>
</dbReference>
<comment type="pathway">
    <text evidence="2">Cofactor biosynthesis; 7,8-dihydroneopterin triphosphate biosynthesis; 7,8-dihydroneopterin triphosphate from GTP: step 1/1.</text>
</comment>
<dbReference type="GO" id="GO:0005737">
    <property type="term" value="C:cytoplasm"/>
    <property type="evidence" value="ECO:0007669"/>
    <property type="project" value="TreeGrafter"/>
</dbReference>
<reference evidence="9 10" key="1">
    <citation type="submission" date="2019-04" db="EMBL/GenBank/DDBJ databases">
        <title>Streptomyces oryziradicis sp. nov., a novel actinomycete isolated from rhizosphere soil of rice (Oryza sativa L.).</title>
        <authorList>
            <person name="Li C."/>
        </authorList>
    </citation>
    <scope>NUCLEOTIDE SEQUENCE [LARGE SCALE GENOMIC DNA]</scope>
    <source>
        <strain evidence="9 10">NEAU-C40</strain>
    </source>
</reference>
<comment type="caution">
    <text evidence="9">The sequence shown here is derived from an EMBL/GenBank/DDBJ whole genome shotgun (WGS) entry which is preliminary data.</text>
</comment>
<dbReference type="EC" id="3.5.4.16" evidence="3"/>
<dbReference type="PANTHER" id="PTHR11109:SF7">
    <property type="entry name" value="GTP CYCLOHYDROLASE 1"/>
    <property type="match status" value="1"/>
</dbReference>
<dbReference type="Pfam" id="PF01227">
    <property type="entry name" value="GTP_cyclohydroI"/>
    <property type="match status" value="1"/>
</dbReference>
<evidence type="ECO:0000256" key="4">
    <source>
        <dbReference type="ARBA" id="ARBA00017272"/>
    </source>
</evidence>